<protein>
    <submittedName>
        <fullName evidence="2">Uncharacterized protein</fullName>
    </submittedName>
</protein>
<name>A0AAN4ZBM0_9BILA</name>
<feature type="region of interest" description="Disordered" evidence="1">
    <location>
        <begin position="148"/>
        <end position="265"/>
    </location>
</feature>
<organism evidence="2 3">
    <name type="scientific">Pristionchus mayeri</name>
    <dbReference type="NCBI Taxonomy" id="1317129"/>
    <lineage>
        <taxon>Eukaryota</taxon>
        <taxon>Metazoa</taxon>
        <taxon>Ecdysozoa</taxon>
        <taxon>Nematoda</taxon>
        <taxon>Chromadorea</taxon>
        <taxon>Rhabditida</taxon>
        <taxon>Rhabditina</taxon>
        <taxon>Diplogasteromorpha</taxon>
        <taxon>Diplogasteroidea</taxon>
        <taxon>Neodiplogasteridae</taxon>
        <taxon>Pristionchus</taxon>
    </lineage>
</organism>
<keyword evidence="3" id="KW-1185">Reference proteome</keyword>
<feature type="compositionally biased region" description="Basic and acidic residues" evidence="1">
    <location>
        <begin position="211"/>
        <end position="221"/>
    </location>
</feature>
<dbReference type="AlphaFoldDB" id="A0AAN4ZBM0"/>
<accession>A0AAN4ZBM0</accession>
<feature type="compositionally biased region" description="Basic and acidic residues" evidence="1">
    <location>
        <begin position="245"/>
        <end position="256"/>
    </location>
</feature>
<feature type="compositionally biased region" description="Basic and acidic residues" evidence="1">
    <location>
        <begin position="151"/>
        <end position="161"/>
    </location>
</feature>
<feature type="non-terminal residue" evidence="2">
    <location>
        <position position="1"/>
    </location>
</feature>
<feature type="compositionally biased region" description="Basic and acidic residues" evidence="1">
    <location>
        <begin position="181"/>
        <end position="203"/>
    </location>
</feature>
<dbReference type="Proteomes" id="UP001328107">
    <property type="component" value="Unassembled WGS sequence"/>
</dbReference>
<comment type="caution">
    <text evidence="2">The sequence shown here is derived from an EMBL/GenBank/DDBJ whole genome shotgun (WGS) entry which is preliminary data.</text>
</comment>
<sequence>KEPIEKEASLAKAGDLLRKAANQSRPDLKEPKEVPLDLFSAETEVSHTIGDVVCKEEDTADDQIVRDGAGPTATALVVANQFLPPSLFSPLEPLPLFESNPKDAITVKKEDEEEDVDYFEIDQMPVFDELNKNACKLYMKRSALLVKGSNRKSDDDYRISDENSGDSDESTMERKKKRTNRKIDNNYRTPEEHSDVDSNEPSKRKSARINIKREVDYHESEEGYDGGAEEPSSKKLKSDKKKRNRKDDAEYEKGSDGGESDESAVEKCGMYGKQGNMAYTRFTPITGEEEQIGDEMTPKCVLCPIYPTTAFGYTQHLHHHHGSTLYKNGVYLRCSCGDVISHLKHDPDHSKKCDGLRFSLHKLVRKTPTTPQCIMCEHYPPTSSAYANHINKYHKSSLSDNGFIVICGCGKEIRSSHFNCRSKECDRRQFSVCKLPLPVVMDDEEEDDAPRVEEKVHLTRHRTRKLSTSEEKPPTIPEVKTPTTPQCVLCDFYPSSQYEYAYHLYKHGSSLEKNGIYLICGCGYEVVSHGHAFIHRRTCNDEDFSMHRIHEV</sequence>
<feature type="compositionally biased region" description="Basic residues" evidence="1">
    <location>
        <begin position="234"/>
        <end position="244"/>
    </location>
</feature>
<proteinExistence type="predicted"/>
<gene>
    <name evidence="2" type="ORF">PMAYCL1PPCAC_08377</name>
</gene>
<evidence type="ECO:0000256" key="1">
    <source>
        <dbReference type="SAM" id="MobiDB-lite"/>
    </source>
</evidence>
<evidence type="ECO:0000313" key="3">
    <source>
        <dbReference type="Proteomes" id="UP001328107"/>
    </source>
</evidence>
<evidence type="ECO:0000313" key="2">
    <source>
        <dbReference type="EMBL" id="GMR38182.1"/>
    </source>
</evidence>
<reference evidence="3" key="1">
    <citation type="submission" date="2022-10" db="EMBL/GenBank/DDBJ databases">
        <title>Genome assembly of Pristionchus species.</title>
        <authorList>
            <person name="Yoshida K."/>
            <person name="Sommer R.J."/>
        </authorList>
    </citation>
    <scope>NUCLEOTIDE SEQUENCE [LARGE SCALE GENOMIC DNA]</scope>
    <source>
        <strain evidence="3">RS5460</strain>
    </source>
</reference>
<dbReference type="EMBL" id="BTRK01000002">
    <property type="protein sequence ID" value="GMR38182.1"/>
    <property type="molecule type" value="Genomic_DNA"/>
</dbReference>
<feature type="region of interest" description="Disordered" evidence="1">
    <location>
        <begin position="460"/>
        <end position="480"/>
    </location>
</feature>